<reference evidence="7 8" key="1">
    <citation type="journal article" date="2015" name="Microbiome">
        <title>Genomic resolution of linkages in carbon, nitrogen, and sulfur cycling among widespread estuary sediment bacteria.</title>
        <authorList>
            <person name="Baker B.J."/>
            <person name="Lazar C.S."/>
            <person name="Teske A.P."/>
            <person name="Dick G.J."/>
        </authorList>
    </citation>
    <scope>NUCLEOTIDE SEQUENCE [LARGE SCALE GENOMIC DNA]</scope>
    <source>
        <strain evidence="7">DG_24</strain>
    </source>
</reference>
<keyword evidence="2" id="KW-0004">4Fe-4S</keyword>
<dbReference type="SUPFAM" id="SSF52833">
    <property type="entry name" value="Thioredoxin-like"/>
    <property type="match status" value="1"/>
</dbReference>
<dbReference type="FunFam" id="1.20.1440.230:FF:000001">
    <property type="entry name" value="Mitochondrial NADH dehydrogenase flavoprotein 1"/>
    <property type="match status" value="1"/>
</dbReference>
<dbReference type="PANTHER" id="PTHR43578">
    <property type="entry name" value="NADH-QUINONE OXIDOREDUCTASE SUBUNIT F"/>
    <property type="match status" value="1"/>
</dbReference>
<dbReference type="EMBL" id="LIZS01000014">
    <property type="protein sequence ID" value="KPJ53711.1"/>
    <property type="molecule type" value="Genomic_DNA"/>
</dbReference>
<dbReference type="SUPFAM" id="SSF142019">
    <property type="entry name" value="Nqo1 FMN-binding domain-like"/>
    <property type="match status" value="1"/>
</dbReference>
<dbReference type="AlphaFoldDB" id="A0A0S7WUM9"/>
<dbReference type="SUPFAM" id="SSF51971">
    <property type="entry name" value="Nucleotide-binding domain"/>
    <property type="match status" value="1"/>
</dbReference>
<proteinExistence type="inferred from homology"/>
<dbReference type="Gene3D" id="3.40.30.10">
    <property type="entry name" value="Glutaredoxin"/>
    <property type="match status" value="1"/>
</dbReference>
<dbReference type="SUPFAM" id="SSF140490">
    <property type="entry name" value="Nqo1C-terminal domain-like"/>
    <property type="match status" value="1"/>
</dbReference>
<keyword evidence="3" id="KW-0479">Metal-binding</keyword>
<dbReference type="Pfam" id="PF10589">
    <property type="entry name" value="NADH_4Fe-4S"/>
    <property type="match status" value="1"/>
</dbReference>
<keyword evidence="4" id="KW-0408">Iron</keyword>
<dbReference type="Gene3D" id="3.40.50.11540">
    <property type="entry name" value="NADH-ubiquinone oxidoreductase 51kDa subunit"/>
    <property type="match status" value="1"/>
</dbReference>
<dbReference type="GO" id="GO:0046872">
    <property type="term" value="F:metal ion binding"/>
    <property type="evidence" value="ECO:0007669"/>
    <property type="project" value="UniProtKB-KW"/>
</dbReference>
<dbReference type="InterPro" id="IPR036188">
    <property type="entry name" value="FAD/NAD-bd_sf"/>
</dbReference>
<evidence type="ECO:0000313" key="8">
    <source>
        <dbReference type="Proteomes" id="UP000052008"/>
    </source>
</evidence>
<dbReference type="GO" id="GO:0051539">
    <property type="term" value="F:4 iron, 4 sulfur cluster binding"/>
    <property type="evidence" value="ECO:0007669"/>
    <property type="project" value="UniProtKB-KW"/>
</dbReference>
<dbReference type="Gene3D" id="3.10.20.600">
    <property type="match status" value="1"/>
</dbReference>
<dbReference type="NCBIfam" id="NF010120">
    <property type="entry name" value="PRK13596.1"/>
    <property type="match status" value="1"/>
</dbReference>
<dbReference type="InterPro" id="IPR037225">
    <property type="entry name" value="Nuo51_FMN-bd_sf"/>
</dbReference>
<dbReference type="Pfam" id="PF01257">
    <property type="entry name" value="2Fe-2S_thioredx"/>
    <property type="match status" value="1"/>
</dbReference>
<dbReference type="PATRIC" id="fig|1703770.3.peg.1522"/>
<feature type="domain" description="NADH-ubiquinone oxidoreductase 51kDa subunit iron-sulphur binding" evidence="6">
    <location>
        <begin position="440"/>
        <end position="485"/>
    </location>
</feature>
<dbReference type="FunFam" id="3.40.50.11540:FF:000001">
    <property type="entry name" value="NADH dehydrogenase [ubiquinone] flavoprotein 1, mitochondrial"/>
    <property type="match status" value="1"/>
</dbReference>
<comment type="similarity">
    <text evidence="1">Belongs to the complex I 51 kDa subunit family.</text>
</comment>
<dbReference type="InterPro" id="IPR023753">
    <property type="entry name" value="FAD/NAD-binding_dom"/>
</dbReference>
<accession>A0A0S7WUM9</accession>
<dbReference type="Gene3D" id="6.10.250.1450">
    <property type="match status" value="1"/>
</dbReference>
<dbReference type="SUPFAM" id="SSF142984">
    <property type="entry name" value="Nqo1 middle domain-like"/>
    <property type="match status" value="1"/>
</dbReference>
<dbReference type="Proteomes" id="UP000052008">
    <property type="component" value="Unassembled WGS sequence"/>
</dbReference>
<evidence type="ECO:0000256" key="2">
    <source>
        <dbReference type="ARBA" id="ARBA00022485"/>
    </source>
</evidence>
<protein>
    <submittedName>
        <fullName evidence="7">Hydrogenase</fullName>
    </submittedName>
</protein>
<evidence type="ECO:0000313" key="7">
    <source>
        <dbReference type="EMBL" id="KPJ53711.1"/>
    </source>
</evidence>
<dbReference type="PRINTS" id="PR00419">
    <property type="entry name" value="ADXRDTASE"/>
</dbReference>
<dbReference type="Gene3D" id="1.20.1440.230">
    <property type="entry name" value="NADH-ubiquinone oxidoreductase 51kDa subunit, iron-sulphur binding domain"/>
    <property type="match status" value="1"/>
</dbReference>
<dbReference type="Pfam" id="PF07992">
    <property type="entry name" value="Pyr_redox_2"/>
    <property type="match status" value="1"/>
</dbReference>
<sequence>MEKYRTHLMLCAGTGCVSNRSFKVKEALERELRKHELEHEVGIVMTGCNGFCAQGPVMHVLPEGIFYQLLTEEEIPHLVEEHFLKGRPVKKLMYTPPAEEMPVPIMADIGFFGKQRLVALRNRGLIDPEKIDEYIARGGYTALVKALTEMTPEGIIEEIKESGLRGRGGAGFPTGKKWELARRAKGERKHIVCNADEGDPGAFMDRSIIESDPHTVLEGMLIGARAIGASQGHIYIRHEYPLARERLLLAIEQAKEYGLLGEDILGTGFDFDVKVQRGAGAFVCGEETSLIASLEGNPPEPRVRPPFPVDSGVWGEPTNINNVETWANVPEIINRGGEWFASIGTETSKGTKVFSVVGKVRNTGLVEVPMGITMREIVFDIGGGIPGDKKFKAVQTGGPSGGCIPERLLDLPIDYERLAEAGSIMGSGGLIVMDEETCIVDVARYFTDFLRDESCGKCTACREGVEVMWKVLERICQGKGEEGDIAMLEELGQAIQDASLCALGGTAPNPVLSTIRYFRDEYEAHIKYKRCPAVVCKQIISSPCQYSCPLDQDAAGYIGLIARAEFEKAMELIREKNPLPAVCGRVCPQMCELKCRAGEWGKPIAIRALKRFVADYERSSGATPKVKPPPQRYEEKVAIIGSGPAGLSAGYFLARRGYPVTIFEALPVPGGMLSVWIPEFRLPKDLVDREIDYIKKTGVEIKIDSPVRDIDALFNDGYKAVLIATGAGKSRKLGIPGEDVDGVLDPLALLRAVNLKENPQVGEKVCVVGGSSAAIDVARTALRLGARDVLVVFWRSRQEMAAPEGEIRAALAEGVRLEELAKPTRIVSGNGKVKGVECVRMAKRGGNGRGPRRPVPVKGSEFTIEADTFIPVIMQEPDLSFLPEGHDFEISKSNTLVVDPETLATNKDGVFAGGEVVSGPVSVTNSIGDGKLAAESIHKFLRGESLERTYDVVKPLMEVEPVKLAEEEGRNLDRPEMPLLEVEQRKRSYEEVELGLTKEMAILEAKRCLRCDLEAHG</sequence>
<evidence type="ECO:0000256" key="5">
    <source>
        <dbReference type="ARBA" id="ARBA00023014"/>
    </source>
</evidence>
<dbReference type="InterPro" id="IPR037207">
    <property type="entry name" value="Nuop51_4Fe4S-bd_sf"/>
</dbReference>
<name>A0A0S7WUM9_UNCT6</name>
<dbReference type="Gene3D" id="3.50.50.60">
    <property type="entry name" value="FAD/NAD(P)-binding domain"/>
    <property type="match status" value="2"/>
</dbReference>
<dbReference type="InterPro" id="IPR036249">
    <property type="entry name" value="Thioredoxin-like_sf"/>
</dbReference>
<gene>
    <name evidence="7" type="ORF">AMJ39_03545</name>
</gene>
<dbReference type="InterPro" id="IPR019575">
    <property type="entry name" value="Nuop51_4Fe4S-bd"/>
</dbReference>
<dbReference type="CDD" id="cd02980">
    <property type="entry name" value="TRX_Fd_family"/>
    <property type="match status" value="1"/>
</dbReference>
<dbReference type="SMART" id="SM00928">
    <property type="entry name" value="NADH_4Fe-4S"/>
    <property type="match status" value="1"/>
</dbReference>
<comment type="caution">
    <text evidence="7">The sequence shown here is derived from an EMBL/GenBank/DDBJ whole genome shotgun (WGS) entry which is preliminary data.</text>
</comment>
<dbReference type="PROSITE" id="PS51257">
    <property type="entry name" value="PROKAR_LIPOPROTEIN"/>
    <property type="match status" value="1"/>
</dbReference>
<organism evidence="7 8">
    <name type="scientific">candidate division TA06 bacterium DG_24</name>
    <dbReference type="NCBI Taxonomy" id="1703770"/>
    <lineage>
        <taxon>Bacteria</taxon>
        <taxon>Bacteria division TA06</taxon>
    </lineage>
</organism>
<keyword evidence="5" id="KW-0411">Iron-sulfur</keyword>
<evidence type="ECO:0000259" key="6">
    <source>
        <dbReference type="SMART" id="SM00928"/>
    </source>
</evidence>
<dbReference type="PANTHER" id="PTHR43578:SF3">
    <property type="entry name" value="NADH-QUINONE OXIDOREDUCTASE SUBUNIT F"/>
    <property type="match status" value="1"/>
</dbReference>
<dbReference type="SUPFAM" id="SSF46548">
    <property type="entry name" value="alpha-helical ferredoxin"/>
    <property type="match status" value="2"/>
</dbReference>
<evidence type="ECO:0000256" key="1">
    <source>
        <dbReference type="ARBA" id="ARBA00007523"/>
    </source>
</evidence>
<dbReference type="InterPro" id="IPR011538">
    <property type="entry name" value="Nuo51_FMN-bd"/>
</dbReference>
<dbReference type="Pfam" id="PF01512">
    <property type="entry name" value="Complex1_51K"/>
    <property type="match status" value="1"/>
</dbReference>
<dbReference type="GO" id="GO:0016491">
    <property type="term" value="F:oxidoreductase activity"/>
    <property type="evidence" value="ECO:0007669"/>
    <property type="project" value="InterPro"/>
</dbReference>
<evidence type="ECO:0000256" key="4">
    <source>
        <dbReference type="ARBA" id="ARBA00023004"/>
    </source>
</evidence>
<dbReference type="STRING" id="1703770.AMJ39_03545"/>
<evidence type="ECO:0000256" key="3">
    <source>
        <dbReference type="ARBA" id="ARBA00022723"/>
    </source>
</evidence>